<dbReference type="Proteomes" id="UP000542125">
    <property type="component" value="Unassembled WGS sequence"/>
</dbReference>
<gene>
    <name evidence="2" type="ORF">FHW18_002269</name>
</gene>
<keyword evidence="2" id="KW-0413">Isomerase</keyword>
<dbReference type="Gene3D" id="2.60.120.10">
    <property type="entry name" value="Jelly Rolls"/>
    <property type="match status" value="1"/>
</dbReference>
<evidence type="ECO:0000313" key="2">
    <source>
        <dbReference type="EMBL" id="NYE82998.1"/>
    </source>
</evidence>
<organism evidence="2 3">
    <name type="scientific">Pigmentiphaga litoralis</name>
    <dbReference type="NCBI Taxonomy" id="516702"/>
    <lineage>
        <taxon>Bacteria</taxon>
        <taxon>Pseudomonadati</taxon>
        <taxon>Pseudomonadota</taxon>
        <taxon>Betaproteobacteria</taxon>
        <taxon>Burkholderiales</taxon>
        <taxon>Alcaligenaceae</taxon>
        <taxon>Pigmentiphaga</taxon>
    </lineage>
</organism>
<protein>
    <submittedName>
        <fullName evidence="2">Mannose-6-phosphate isomerase-like protein (Cupin superfamily)</fullName>
    </submittedName>
</protein>
<reference evidence="2 3" key="1">
    <citation type="submission" date="2020-07" db="EMBL/GenBank/DDBJ databases">
        <title>Genomic Encyclopedia of Type Strains, Phase IV (KMG-V): Genome sequencing to study the core and pangenomes of soil and plant-associated prokaryotes.</title>
        <authorList>
            <person name="Whitman W."/>
        </authorList>
    </citation>
    <scope>NUCLEOTIDE SEQUENCE [LARGE SCALE GENOMIC DNA]</scope>
    <source>
        <strain evidence="2 3">SAS40</strain>
    </source>
</reference>
<dbReference type="Pfam" id="PF07883">
    <property type="entry name" value="Cupin_2"/>
    <property type="match status" value="1"/>
</dbReference>
<dbReference type="AlphaFoldDB" id="A0A7Y9IU51"/>
<name>A0A7Y9IU51_9BURK</name>
<dbReference type="CDD" id="cd02208">
    <property type="entry name" value="cupin_RmlC-like"/>
    <property type="match status" value="1"/>
</dbReference>
<feature type="domain" description="Cupin type-2" evidence="1">
    <location>
        <begin position="71"/>
        <end position="138"/>
    </location>
</feature>
<keyword evidence="3" id="KW-1185">Reference proteome</keyword>
<sequence>MNHRTMSHADARLSAEFVAPTTSYQDIRAQQIAKAEATRPTAFKVRAQLLEQGRSETVLAASPHLSVRLKVYASGGENALHAHATEDHTFVILQGEAEFFDDEGPLALLGKNEGIMIPHGSYYRFNATSEEPLVMLRVGSPNEAAQGREGRLNVHGSFADADSKDNKTVERIYRDGAFYGD</sequence>
<dbReference type="RefSeq" id="WP_179586319.1">
    <property type="nucleotide sequence ID" value="NZ_JACBYR010000001.1"/>
</dbReference>
<dbReference type="SUPFAM" id="SSF51182">
    <property type="entry name" value="RmlC-like cupins"/>
    <property type="match status" value="1"/>
</dbReference>
<dbReference type="InterPro" id="IPR011051">
    <property type="entry name" value="RmlC_Cupin_sf"/>
</dbReference>
<dbReference type="EMBL" id="JACBYR010000001">
    <property type="protein sequence ID" value="NYE82998.1"/>
    <property type="molecule type" value="Genomic_DNA"/>
</dbReference>
<accession>A0A7Y9IU51</accession>
<dbReference type="GO" id="GO:0016853">
    <property type="term" value="F:isomerase activity"/>
    <property type="evidence" value="ECO:0007669"/>
    <property type="project" value="UniProtKB-KW"/>
</dbReference>
<dbReference type="InterPro" id="IPR013096">
    <property type="entry name" value="Cupin_2"/>
</dbReference>
<proteinExistence type="predicted"/>
<evidence type="ECO:0000259" key="1">
    <source>
        <dbReference type="Pfam" id="PF07883"/>
    </source>
</evidence>
<evidence type="ECO:0000313" key="3">
    <source>
        <dbReference type="Proteomes" id="UP000542125"/>
    </source>
</evidence>
<comment type="caution">
    <text evidence="2">The sequence shown here is derived from an EMBL/GenBank/DDBJ whole genome shotgun (WGS) entry which is preliminary data.</text>
</comment>
<dbReference type="InterPro" id="IPR014710">
    <property type="entry name" value="RmlC-like_jellyroll"/>
</dbReference>